<dbReference type="RefSeq" id="WP_092931684.1">
    <property type="nucleotide sequence ID" value="NZ_FMZP01000008.1"/>
</dbReference>
<gene>
    <name evidence="3" type="ORF">SAMN04488694_105218</name>
    <name evidence="2" type="ORF">SAMN05192552_100814</name>
</gene>
<dbReference type="AlphaFoldDB" id="A0A1I0DLZ3"/>
<dbReference type="EMBL" id="FMZP01000008">
    <property type="protein sequence ID" value="SDC83735.1"/>
    <property type="molecule type" value="Genomic_DNA"/>
</dbReference>
<dbReference type="Proteomes" id="UP000199320">
    <property type="component" value="Unassembled WGS sequence"/>
</dbReference>
<evidence type="ECO:0000256" key="1">
    <source>
        <dbReference type="SAM" id="MobiDB-lite"/>
    </source>
</evidence>
<feature type="region of interest" description="Disordered" evidence="1">
    <location>
        <begin position="18"/>
        <end position="70"/>
    </location>
</feature>
<dbReference type="PROSITE" id="PS51257">
    <property type="entry name" value="PROKAR_LIPOPROTEIN"/>
    <property type="match status" value="1"/>
</dbReference>
<dbReference type="EMBL" id="FOIC01000005">
    <property type="protein sequence ID" value="SET33528.1"/>
    <property type="molecule type" value="Genomic_DNA"/>
</dbReference>
<sequence length="197" mass="21024">MDRRTFVTTTGLGMGFAGCLTTARNESGGETEPSNETEPMDSENDSVTSSDAETDTDSSDQTVTTDETHRDVTFDSCERARVSGTFEAGDVAFANTGFYQDGLYGDTRLEDGVVFGEDVDAPFSGTVIFEIADGSHIRERDGEIIVAISDYGGDGTVISSLTTRQADYERVVPTHENPDTSDCLGDLTPDDHSDASG</sequence>
<reference evidence="4 5" key="1">
    <citation type="submission" date="2016-10" db="EMBL/GenBank/DDBJ databases">
        <authorList>
            <person name="Varghese N."/>
            <person name="Submissions S."/>
        </authorList>
    </citation>
    <scope>NUCLEOTIDE SEQUENCE [LARGE SCALE GENOMIC DNA]</scope>
    <source>
        <strain evidence="2 5">CDM_1</strain>
        <strain evidence="4">CDM_6</strain>
    </source>
</reference>
<evidence type="ECO:0000313" key="3">
    <source>
        <dbReference type="EMBL" id="SET33528.1"/>
    </source>
</evidence>
<dbReference type="Proteomes" id="UP000324021">
    <property type="component" value="Unassembled WGS sequence"/>
</dbReference>
<feature type="region of interest" description="Disordered" evidence="1">
    <location>
        <begin position="173"/>
        <end position="197"/>
    </location>
</feature>
<dbReference type="STRING" id="392421.SAMN04488694_105218"/>
<organism evidence="3 4">
    <name type="scientific">Natrinema hispanicum</name>
    <dbReference type="NCBI Taxonomy" id="392421"/>
    <lineage>
        <taxon>Archaea</taxon>
        <taxon>Methanobacteriati</taxon>
        <taxon>Methanobacteriota</taxon>
        <taxon>Stenosarchaea group</taxon>
        <taxon>Halobacteria</taxon>
        <taxon>Halobacteriales</taxon>
        <taxon>Natrialbaceae</taxon>
        <taxon>Natrinema</taxon>
    </lineage>
</organism>
<accession>A0A1I0DLZ3</accession>
<keyword evidence="4" id="KW-1185">Reference proteome</keyword>
<feature type="compositionally biased region" description="Acidic residues" evidence="1">
    <location>
        <begin position="33"/>
        <end position="44"/>
    </location>
</feature>
<evidence type="ECO:0000313" key="4">
    <source>
        <dbReference type="Proteomes" id="UP000199320"/>
    </source>
</evidence>
<evidence type="ECO:0000313" key="5">
    <source>
        <dbReference type="Proteomes" id="UP000324021"/>
    </source>
</evidence>
<name>A0A1I0DLZ3_9EURY</name>
<reference evidence="3" key="2">
    <citation type="submission" date="2016-10" db="EMBL/GenBank/DDBJ databases">
        <authorList>
            <person name="de Groot N.N."/>
        </authorList>
    </citation>
    <scope>NUCLEOTIDE SEQUENCE [LARGE SCALE GENOMIC DNA]</scope>
    <source>
        <strain evidence="3">CDM_6</strain>
    </source>
</reference>
<dbReference type="OrthoDB" id="188281at2157"/>
<protein>
    <submittedName>
        <fullName evidence="3">Uncharacterized protein</fullName>
    </submittedName>
</protein>
<evidence type="ECO:0000313" key="2">
    <source>
        <dbReference type="EMBL" id="SDC83735.1"/>
    </source>
</evidence>
<proteinExistence type="predicted"/>